<feature type="region of interest" description="Disordered" evidence="1">
    <location>
        <begin position="610"/>
        <end position="646"/>
    </location>
</feature>
<sequence length="743" mass="83329">MPLQEFCMAWEARQFSAMWQASRRLTGKVLGPKRRRFDTPMSEQPDKAKWVAHFSQPGPGGGCVATVANMEELFAKEAELQPICGLQTARRRAHKDFDGLCNQLRTHPLRKGFPRWGVSAEVWPQLLSPGQYREKCRHGVGFAHPEIDMYQFRLRLFQLLVSSKRYVNAPVLWRRSDSRATRDYVSGYAKGKSRIESIIQQHVVCKRLAQARIGCVRSFYDVANAFPSMDHDYICDGIDAAALPADQPLLHQRVNILWSTAGRKIFLLHMLTSTYKPYRLWMRLCGTSLPWRGLRSIFLGMVYKSMDSWSKSGANEELEIRELQSAVFRTCLLDVSNPFVNAITTAAMAQKIEQSSQAAIAAHRAAITSPKDLSGIIYITKLKKAWAKNTFKLHLAAHPSHQDLLDYVETALVSSGATPKKGQAPANGMVRELQTLLDELAVIAKCFTAALFLITLPFQQRSPLASFSFSGSMSLCHRSSFFSQPRHKRMKRLSGRGRLLERQRHMAYPPTMFDLIAFGSAEQVLSGLIRRCGKGGVPLTIRPDRVLPFYLVGKEFELVSAVGVFDQYELFSALCSFRSYHAQEKKMQDHVHPLREVCLRSASVSPLQALSETDDSSPLAPGPSPSISTGNALVSGMDFDPGAPPPDDEGYFSESIIYLSTHSSDDADNEAEIMKARLETDFEDEEMLNLVGSLQESRRSETASSGLALQQAFRQRLASQNIRAYDIPQALSGSRRYLKFMPQ</sequence>
<name>A0A813HJF1_POLGL</name>
<evidence type="ECO:0000313" key="3">
    <source>
        <dbReference type="Proteomes" id="UP000654075"/>
    </source>
</evidence>
<dbReference type="Proteomes" id="UP000654075">
    <property type="component" value="Unassembled WGS sequence"/>
</dbReference>
<gene>
    <name evidence="2" type="ORF">PGLA1383_LOCUS53134</name>
</gene>
<evidence type="ECO:0000313" key="2">
    <source>
        <dbReference type="EMBL" id="CAE8637833.1"/>
    </source>
</evidence>
<accession>A0A813HJF1</accession>
<protein>
    <submittedName>
        <fullName evidence="2">Uncharacterized protein</fullName>
    </submittedName>
</protein>
<dbReference type="EMBL" id="CAJNNV010031777">
    <property type="protein sequence ID" value="CAE8637833.1"/>
    <property type="molecule type" value="Genomic_DNA"/>
</dbReference>
<dbReference type="AlphaFoldDB" id="A0A813HJF1"/>
<evidence type="ECO:0000256" key="1">
    <source>
        <dbReference type="SAM" id="MobiDB-lite"/>
    </source>
</evidence>
<reference evidence="2" key="1">
    <citation type="submission" date="2021-02" db="EMBL/GenBank/DDBJ databases">
        <authorList>
            <person name="Dougan E. K."/>
            <person name="Rhodes N."/>
            <person name="Thang M."/>
            <person name="Chan C."/>
        </authorList>
    </citation>
    <scope>NUCLEOTIDE SEQUENCE</scope>
</reference>
<comment type="caution">
    <text evidence="2">The sequence shown here is derived from an EMBL/GenBank/DDBJ whole genome shotgun (WGS) entry which is preliminary data.</text>
</comment>
<organism evidence="2 3">
    <name type="scientific">Polarella glacialis</name>
    <name type="common">Dinoflagellate</name>
    <dbReference type="NCBI Taxonomy" id="89957"/>
    <lineage>
        <taxon>Eukaryota</taxon>
        <taxon>Sar</taxon>
        <taxon>Alveolata</taxon>
        <taxon>Dinophyceae</taxon>
        <taxon>Suessiales</taxon>
        <taxon>Suessiaceae</taxon>
        <taxon>Polarella</taxon>
    </lineage>
</organism>
<proteinExistence type="predicted"/>
<keyword evidence="3" id="KW-1185">Reference proteome</keyword>